<feature type="transmembrane region" description="Helical" evidence="1">
    <location>
        <begin position="21"/>
        <end position="40"/>
    </location>
</feature>
<evidence type="ECO:0000256" key="1">
    <source>
        <dbReference type="SAM" id="Phobius"/>
    </source>
</evidence>
<feature type="transmembrane region" description="Helical" evidence="1">
    <location>
        <begin position="457"/>
        <end position="479"/>
    </location>
</feature>
<reference evidence="2 3" key="1">
    <citation type="submission" date="2024-04" db="EMBL/GenBank/DDBJ databases">
        <title>Methanococcoides sp. LMO-2.</title>
        <authorList>
            <person name="Liang L."/>
        </authorList>
    </citation>
    <scope>NUCLEOTIDE SEQUENCE [LARGE SCALE GENOMIC DNA]</scope>
    <source>
        <strain evidence="2 3">LMO-2</strain>
    </source>
</reference>
<organism evidence="2 3">
    <name type="scientific">Methanococcoides cohabitans</name>
    <dbReference type="NCBI Taxonomy" id="3136559"/>
    <lineage>
        <taxon>Archaea</taxon>
        <taxon>Methanobacteriati</taxon>
        <taxon>Methanobacteriota</taxon>
        <taxon>Stenosarchaea group</taxon>
        <taxon>Methanomicrobia</taxon>
        <taxon>Methanosarcinales</taxon>
        <taxon>Methanosarcinaceae</taxon>
        <taxon>Methanococcoides</taxon>
    </lineage>
</organism>
<keyword evidence="3" id="KW-1185">Reference proteome</keyword>
<name>A0ABU9KWL2_9EURY</name>
<keyword evidence="1" id="KW-0472">Membrane</keyword>
<feature type="transmembrane region" description="Helical" evidence="1">
    <location>
        <begin position="87"/>
        <end position="104"/>
    </location>
</feature>
<feature type="transmembrane region" description="Helical" evidence="1">
    <location>
        <begin position="485"/>
        <end position="502"/>
    </location>
</feature>
<feature type="transmembrane region" description="Helical" evidence="1">
    <location>
        <begin position="421"/>
        <end position="437"/>
    </location>
</feature>
<feature type="transmembrane region" description="Helical" evidence="1">
    <location>
        <begin position="240"/>
        <end position="258"/>
    </location>
</feature>
<accession>A0ABU9KWL2</accession>
<keyword evidence="1" id="KW-0812">Transmembrane</keyword>
<evidence type="ECO:0008006" key="4">
    <source>
        <dbReference type="Google" id="ProtNLM"/>
    </source>
</evidence>
<evidence type="ECO:0000313" key="2">
    <source>
        <dbReference type="EMBL" id="MEL4305935.1"/>
    </source>
</evidence>
<evidence type="ECO:0000313" key="3">
    <source>
        <dbReference type="Proteomes" id="UP001396646"/>
    </source>
</evidence>
<feature type="transmembrane region" description="Helical" evidence="1">
    <location>
        <begin position="211"/>
        <end position="233"/>
    </location>
</feature>
<dbReference type="Proteomes" id="UP001396646">
    <property type="component" value="Unassembled WGS sequence"/>
</dbReference>
<keyword evidence="1" id="KW-1133">Transmembrane helix</keyword>
<feature type="transmembrane region" description="Helical" evidence="1">
    <location>
        <begin position="110"/>
        <end position="128"/>
    </location>
</feature>
<feature type="transmembrane region" description="Helical" evidence="1">
    <location>
        <begin position="343"/>
        <end position="367"/>
    </location>
</feature>
<gene>
    <name evidence="2" type="ORF">WOA13_08900</name>
</gene>
<feature type="transmembrane region" description="Helical" evidence="1">
    <location>
        <begin position="135"/>
        <end position="153"/>
    </location>
</feature>
<dbReference type="RefSeq" id="WP_342127548.1">
    <property type="nucleotide sequence ID" value="NZ_JBCAUS010000006.1"/>
</dbReference>
<dbReference type="EMBL" id="JBCAUS010000006">
    <property type="protein sequence ID" value="MEL4305935.1"/>
    <property type="molecule type" value="Genomic_DNA"/>
</dbReference>
<feature type="transmembrane region" description="Helical" evidence="1">
    <location>
        <begin position="388"/>
        <end position="415"/>
    </location>
</feature>
<feature type="transmembrane region" description="Helical" evidence="1">
    <location>
        <begin position="46"/>
        <end position="67"/>
    </location>
</feature>
<feature type="transmembrane region" description="Helical" evidence="1">
    <location>
        <begin position="264"/>
        <end position="282"/>
    </location>
</feature>
<protein>
    <recommendedName>
        <fullName evidence="4">DUF2206 domain-containing protein</fullName>
    </recommendedName>
</protein>
<sequence length="638" mass="72772">MNLLRSITNRDKTLIEIFGLIWPYLVVVVVLGGLGFAFVIGRPDFAIRGLAIAIPGIVAAIALTRIYGSGTKIPSSDLEMKLEQRQLSSIFFILYALSLVVVLISSVRPWYYFVMMTLLYTIIFVQILSKGVNQYLVLSEIILCMVNLIYSFTLKDHLYYGATDILPHLFMSQVTYLTGHTIPEYLSVTYTNFPLFHILISETSYLLNLNITTAFFVVAPLVFTVVVLFLYCIFLSTTKYVKLSLLSVALFSTLSIVVYYGMYMVTRVAAFVAFLMLIYLIYKNSEMNDSRLKILGVVVASFIVIVHQVSTPQIIAIMILFLVSELLLTNLTGLKSKFHDNNYILLLTVTFLTYWFYVAYSFTFLALTSRATHISGELTIKQDIQTGLEWIFLSQNVDTMIVTFFVFIGIGAMFWKYGNKYAAVFTMVTLFSLPLYLPNPLQTLWDVMTLFRFDRFILLVSPFIAFSMAAGILFFYNYLSSKGKRVLYAGLIISILLTGFVYPSLIGGSPEYDEVIASRTYFYSDELIGFDHVFDSVPDNSILYTDTPTSRLFENRRFSETDNLGIKYYRIDSFDVTNFTVTDGYFILRNEELDRGLLFDRTMIRGDDSLEWGYLNSNLKANNKVYSNSAIDIYEAVQ</sequence>
<proteinExistence type="predicted"/>
<comment type="caution">
    <text evidence="2">The sequence shown here is derived from an EMBL/GenBank/DDBJ whole genome shotgun (WGS) entry which is preliminary data.</text>
</comment>
<feature type="transmembrane region" description="Helical" evidence="1">
    <location>
        <begin position="294"/>
        <end position="323"/>
    </location>
</feature>